<accession>A0A7U3YNG5</accession>
<dbReference type="Proteomes" id="UP000006365">
    <property type="component" value="Chromosome"/>
</dbReference>
<keyword evidence="4 7" id="KW-0488">Methylation</keyword>
<dbReference type="SUPFAM" id="SSF75620">
    <property type="entry name" value="Release factor"/>
    <property type="match status" value="1"/>
</dbReference>
<dbReference type="Gene3D" id="3.30.160.20">
    <property type="match status" value="1"/>
</dbReference>
<feature type="compositionally biased region" description="Basic and acidic residues" evidence="9">
    <location>
        <begin position="283"/>
        <end position="307"/>
    </location>
</feature>
<organism evidence="11 12">
    <name type="scientific">Desulfobulbus propionicus (strain ATCC 33891 / DSM 2032 / VKM B-1956 / 1pr3)</name>
    <dbReference type="NCBI Taxonomy" id="577650"/>
    <lineage>
        <taxon>Bacteria</taxon>
        <taxon>Pseudomonadati</taxon>
        <taxon>Thermodesulfobacteriota</taxon>
        <taxon>Desulfobulbia</taxon>
        <taxon>Desulfobulbales</taxon>
        <taxon>Desulfobulbaceae</taxon>
        <taxon>Desulfobulbus</taxon>
    </lineage>
</organism>
<comment type="PTM">
    <text evidence="7">Methylated by PrmC. Methylation increases the termination efficiency of RF1.</text>
</comment>
<evidence type="ECO:0000313" key="11">
    <source>
        <dbReference type="EMBL" id="ADW18613.1"/>
    </source>
</evidence>
<evidence type="ECO:0000256" key="7">
    <source>
        <dbReference type="HAMAP-Rule" id="MF_00093"/>
    </source>
</evidence>
<feature type="domain" description="Prokaryotic-type class I peptide chain release factors" evidence="10">
    <location>
        <begin position="227"/>
        <end position="243"/>
    </location>
</feature>
<dbReference type="AlphaFoldDB" id="A0A7U3YNG5"/>
<feature type="region of interest" description="Disordered" evidence="9">
    <location>
        <begin position="283"/>
        <end position="309"/>
    </location>
</feature>
<evidence type="ECO:0000259" key="10">
    <source>
        <dbReference type="PROSITE" id="PS00745"/>
    </source>
</evidence>
<feature type="modified residue" description="N5-methylglutamine" evidence="7">
    <location>
        <position position="234"/>
    </location>
</feature>
<dbReference type="Gene3D" id="3.30.70.1660">
    <property type="match status" value="2"/>
</dbReference>
<dbReference type="GO" id="GO:0016149">
    <property type="term" value="F:translation release factor activity, codon specific"/>
    <property type="evidence" value="ECO:0007669"/>
    <property type="project" value="UniProtKB-UniRule"/>
</dbReference>
<sequence length="356" mass="40416">MFDNLRDIDEKLGVLERQLADPQLVSDQQRYREIVREHANVAKIAELYAAYTNVRAQIAGNQELIRTEQDDPDLVELAKAEIEELVVKQTELEQAIRIRLLPKDPNDDKNIFLEIRAGTGGDEAALFVADLFRMYSRYAEMQGWKVEVMSSNPIGIGGFKELIALVSGTQVYSRLKYESGVHRVQRVPDTETQGRIHTSAVTVAIIPEAEEVDLHIEPNELKFDVYRSSGPGGQSVNTTDSAVRVTHLPTGLVVTCQDEKSQHKNKAKALQVLRARLLDKMEQERHDRISEERKSQVGSGDRSERIRTYNFPQGRVTDHRINLTLYRLDQVMAGMLDDIILPIITHYQTEALKSTR</sequence>
<keyword evidence="6 7" id="KW-0648">Protein biosynthesis</keyword>
<reference evidence="11 12" key="1">
    <citation type="journal article" date="2011" name="Stand. Genomic Sci.">
        <title>Complete genome sequence of Desulfobulbus propionicus type strain (1pr3).</title>
        <authorList>
            <person name="Pagani I."/>
            <person name="Lapidus A."/>
            <person name="Nolan M."/>
            <person name="Lucas S."/>
            <person name="Hammon N."/>
            <person name="Deshpande S."/>
            <person name="Cheng J.F."/>
            <person name="Chertkov O."/>
            <person name="Davenport K."/>
            <person name="Tapia R."/>
            <person name="Han C."/>
            <person name="Goodwin L."/>
            <person name="Pitluck S."/>
            <person name="Liolios K."/>
            <person name="Mavromatis K."/>
            <person name="Ivanova N."/>
            <person name="Mikhailova N."/>
            <person name="Pati A."/>
            <person name="Chen A."/>
            <person name="Palaniappan K."/>
            <person name="Land M."/>
            <person name="Hauser L."/>
            <person name="Chang Y.J."/>
            <person name="Jeffries C.D."/>
            <person name="Detter J.C."/>
            <person name="Brambilla E."/>
            <person name="Kannan K.P."/>
            <person name="Djao O.D."/>
            <person name="Rohde M."/>
            <person name="Pukall R."/>
            <person name="Spring S."/>
            <person name="Goker M."/>
            <person name="Sikorski J."/>
            <person name="Woyke T."/>
            <person name="Bristow J."/>
            <person name="Eisen J.A."/>
            <person name="Markowitz V."/>
            <person name="Hugenholtz P."/>
            <person name="Kyrpides N.C."/>
            <person name="Klenk H.P."/>
        </authorList>
    </citation>
    <scope>NUCLEOTIDE SEQUENCE [LARGE SCALE GENOMIC DNA]</scope>
    <source>
        <strain evidence="12">ATCC 33891 / DSM 2032 / 1pr3</strain>
    </source>
</reference>
<keyword evidence="12" id="KW-1185">Reference proteome</keyword>
<dbReference type="NCBIfam" id="TIGR00019">
    <property type="entry name" value="prfA"/>
    <property type="match status" value="1"/>
</dbReference>
<dbReference type="FunFam" id="3.30.70.1660:FF:000004">
    <property type="entry name" value="Peptide chain release factor 1"/>
    <property type="match status" value="1"/>
</dbReference>
<dbReference type="InterPro" id="IPR045853">
    <property type="entry name" value="Pep_chain_release_fac_I_sf"/>
</dbReference>
<evidence type="ECO:0000256" key="1">
    <source>
        <dbReference type="ARBA" id="ARBA00002986"/>
    </source>
</evidence>
<proteinExistence type="inferred from homology"/>
<evidence type="ECO:0000256" key="9">
    <source>
        <dbReference type="SAM" id="MobiDB-lite"/>
    </source>
</evidence>
<comment type="subcellular location">
    <subcellularLocation>
        <location evidence="2 7">Cytoplasm</location>
    </subcellularLocation>
</comment>
<comment type="similarity">
    <text evidence="3 7">Belongs to the prokaryotic/mitochondrial release factor family.</text>
</comment>
<dbReference type="FunFam" id="3.30.160.20:FF:000004">
    <property type="entry name" value="Peptide chain release factor 1"/>
    <property type="match status" value="1"/>
</dbReference>
<dbReference type="NCBIfam" id="NF001859">
    <property type="entry name" value="PRK00591.1"/>
    <property type="match status" value="1"/>
</dbReference>
<evidence type="ECO:0000256" key="5">
    <source>
        <dbReference type="ARBA" id="ARBA00022490"/>
    </source>
</evidence>
<dbReference type="InterPro" id="IPR050057">
    <property type="entry name" value="Prokaryotic/Mito_RF"/>
</dbReference>
<dbReference type="KEGG" id="dpr:Despr_2475"/>
<keyword evidence="5 7" id="KW-0963">Cytoplasm</keyword>
<dbReference type="Pfam" id="PF00472">
    <property type="entry name" value="RF-1"/>
    <property type="match status" value="1"/>
</dbReference>
<dbReference type="EMBL" id="CP002364">
    <property type="protein sequence ID" value="ADW18613.1"/>
    <property type="molecule type" value="Genomic_DNA"/>
</dbReference>
<comment type="function">
    <text evidence="1 7">Peptide chain release factor 1 directs the termination of translation in response to the peptide chain termination codons UAG and UAA.</text>
</comment>
<evidence type="ECO:0000256" key="2">
    <source>
        <dbReference type="ARBA" id="ARBA00004496"/>
    </source>
</evidence>
<protein>
    <recommendedName>
        <fullName evidence="7 8">Peptide chain release factor 1</fullName>
        <shortName evidence="7">RF-1</shortName>
    </recommendedName>
</protein>
<dbReference type="FunFam" id="3.30.70.1660:FF:000002">
    <property type="entry name" value="Peptide chain release factor 1"/>
    <property type="match status" value="1"/>
</dbReference>
<evidence type="ECO:0000313" key="12">
    <source>
        <dbReference type="Proteomes" id="UP000006365"/>
    </source>
</evidence>
<dbReference type="InterPro" id="IPR004373">
    <property type="entry name" value="RF-1"/>
</dbReference>
<dbReference type="SMART" id="SM00937">
    <property type="entry name" value="PCRF"/>
    <property type="match status" value="1"/>
</dbReference>
<evidence type="ECO:0000256" key="6">
    <source>
        <dbReference type="ARBA" id="ARBA00022917"/>
    </source>
</evidence>
<dbReference type="InterPro" id="IPR000352">
    <property type="entry name" value="Pep_chain_release_fac_I"/>
</dbReference>
<evidence type="ECO:0000256" key="4">
    <source>
        <dbReference type="ARBA" id="ARBA00022481"/>
    </source>
</evidence>
<evidence type="ECO:0000256" key="8">
    <source>
        <dbReference type="NCBIfam" id="TIGR00019"/>
    </source>
</evidence>
<dbReference type="PROSITE" id="PS00745">
    <property type="entry name" value="RF_PROK_I"/>
    <property type="match status" value="1"/>
</dbReference>
<dbReference type="RefSeq" id="WP_015725139.1">
    <property type="nucleotide sequence ID" value="NC_014972.1"/>
</dbReference>
<name>A0A7U3YNG5_DESPD</name>
<gene>
    <name evidence="7" type="primary">prfA</name>
    <name evidence="11" type="ordered locus">Despr_2475</name>
</gene>
<dbReference type="Pfam" id="PF03462">
    <property type="entry name" value="PCRF"/>
    <property type="match status" value="1"/>
</dbReference>
<evidence type="ECO:0000256" key="3">
    <source>
        <dbReference type="ARBA" id="ARBA00010835"/>
    </source>
</evidence>
<dbReference type="PANTHER" id="PTHR43804">
    <property type="entry name" value="LD18447P"/>
    <property type="match status" value="1"/>
</dbReference>
<dbReference type="Gene3D" id="6.10.140.1950">
    <property type="match status" value="1"/>
</dbReference>
<dbReference type="HAMAP" id="MF_00093">
    <property type="entry name" value="Rel_fac_1"/>
    <property type="match status" value="1"/>
</dbReference>
<dbReference type="GO" id="GO:0005829">
    <property type="term" value="C:cytosol"/>
    <property type="evidence" value="ECO:0007669"/>
    <property type="project" value="UniProtKB-ARBA"/>
</dbReference>
<dbReference type="InterPro" id="IPR005139">
    <property type="entry name" value="PCRF"/>
</dbReference>
<dbReference type="PANTHER" id="PTHR43804:SF7">
    <property type="entry name" value="LD18447P"/>
    <property type="match status" value="1"/>
</dbReference>